<keyword evidence="4" id="KW-0808">Transferase</keyword>
<accession>A0A4R4E408</accession>
<dbReference type="OrthoDB" id="92465at2"/>
<sequence>MFFKKKGIKLVAPLSGTAVSLEEVPDPAFSQGLIGDGIAIKPNKGVLVSPCDGEVAHLIDTYHSVIIAHKSGLEVLMHIGVNTVSLKGEGFNPLVKMGDAVKQGQPLIEFDIAAIEAKGFPVITPIIMANAEVVSKLTKKSGSMTAGETLALEVEVK</sequence>
<evidence type="ECO:0000256" key="1">
    <source>
        <dbReference type="ARBA" id="ARBA00004496"/>
    </source>
</evidence>
<dbReference type="SUPFAM" id="SSF51261">
    <property type="entry name" value="Duplicated hybrid motif"/>
    <property type="match status" value="1"/>
</dbReference>
<dbReference type="GO" id="GO:0005737">
    <property type="term" value="C:cytoplasm"/>
    <property type="evidence" value="ECO:0007669"/>
    <property type="project" value="UniProtKB-SubCell"/>
</dbReference>
<keyword evidence="5" id="KW-0598">Phosphotransferase system</keyword>
<evidence type="ECO:0000256" key="4">
    <source>
        <dbReference type="ARBA" id="ARBA00022679"/>
    </source>
</evidence>
<keyword evidence="3 8" id="KW-0762">Sugar transport</keyword>
<dbReference type="Gene3D" id="2.70.70.10">
    <property type="entry name" value="Glucose Permease (Domain IIA)"/>
    <property type="match status" value="1"/>
</dbReference>
<keyword evidence="2" id="KW-0813">Transport</keyword>
<dbReference type="PANTHER" id="PTHR45008:SF1">
    <property type="entry name" value="PTS SYSTEM GLUCOSE-SPECIFIC EIIA COMPONENT"/>
    <property type="match status" value="1"/>
</dbReference>
<gene>
    <name evidence="8" type="ORF">E0485_21165</name>
</gene>
<evidence type="ECO:0000313" key="8">
    <source>
        <dbReference type="EMBL" id="TCZ73420.1"/>
    </source>
</evidence>
<dbReference type="GO" id="GO:0016301">
    <property type="term" value="F:kinase activity"/>
    <property type="evidence" value="ECO:0007669"/>
    <property type="project" value="UniProtKB-KW"/>
</dbReference>
<keyword evidence="9" id="KW-1185">Reference proteome</keyword>
<keyword evidence="6" id="KW-0418">Kinase</keyword>
<dbReference type="FunFam" id="2.70.70.10:FF:000001">
    <property type="entry name" value="PTS system glucose-specific IIA component"/>
    <property type="match status" value="1"/>
</dbReference>
<dbReference type="EMBL" id="SKFG01000032">
    <property type="protein sequence ID" value="TCZ73420.1"/>
    <property type="molecule type" value="Genomic_DNA"/>
</dbReference>
<comment type="caution">
    <text evidence="8">The sequence shown here is derived from an EMBL/GenBank/DDBJ whole genome shotgun (WGS) entry which is preliminary data.</text>
</comment>
<proteinExistence type="predicted"/>
<comment type="subcellular location">
    <subcellularLocation>
        <location evidence="1">Cytoplasm</location>
    </subcellularLocation>
</comment>
<dbReference type="InterPro" id="IPR050890">
    <property type="entry name" value="PTS_EIIA_component"/>
</dbReference>
<dbReference type="InterPro" id="IPR001127">
    <property type="entry name" value="PTS_EIIA_1_perm"/>
</dbReference>
<feature type="domain" description="PTS EIIA type-1" evidence="7">
    <location>
        <begin position="26"/>
        <end position="130"/>
    </location>
</feature>
<evidence type="ECO:0000256" key="2">
    <source>
        <dbReference type="ARBA" id="ARBA00022448"/>
    </source>
</evidence>
<dbReference type="PROSITE" id="PS51093">
    <property type="entry name" value="PTS_EIIA_TYPE_1"/>
    <property type="match status" value="1"/>
</dbReference>
<reference evidence="8 9" key="1">
    <citation type="submission" date="2019-03" db="EMBL/GenBank/DDBJ databases">
        <authorList>
            <person name="Kim M.K.M."/>
        </authorList>
    </citation>
    <scope>NUCLEOTIDE SEQUENCE [LARGE SCALE GENOMIC DNA]</scope>
    <source>
        <strain evidence="8 9">18JY21-1</strain>
    </source>
</reference>
<name>A0A4R4E408_9BACL</name>
<evidence type="ECO:0000259" key="7">
    <source>
        <dbReference type="PROSITE" id="PS51093"/>
    </source>
</evidence>
<dbReference type="PROSITE" id="PS00371">
    <property type="entry name" value="PTS_EIIA_TYPE_1_HIS"/>
    <property type="match status" value="1"/>
</dbReference>
<dbReference type="Proteomes" id="UP000295418">
    <property type="component" value="Unassembled WGS sequence"/>
</dbReference>
<evidence type="ECO:0000256" key="3">
    <source>
        <dbReference type="ARBA" id="ARBA00022597"/>
    </source>
</evidence>
<organism evidence="8 9">
    <name type="scientific">Paenibacillus albiflavus</name>
    <dbReference type="NCBI Taxonomy" id="2545760"/>
    <lineage>
        <taxon>Bacteria</taxon>
        <taxon>Bacillati</taxon>
        <taxon>Bacillota</taxon>
        <taxon>Bacilli</taxon>
        <taxon>Bacillales</taxon>
        <taxon>Paenibacillaceae</taxon>
        <taxon>Paenibacillus</taxon>
    </lineage>
</organism>
<dbReference type="PANTHER" id="PTHR45008">
    <property type="entry name" value="PTS SYSTEM GLUCOSE-SPECIFIC EIIA COMPONENT"/>
    <property type="match status" value="1"/>
</dbReference>
<dbReference type="NCBIfam" id="TIGR00830">
    <property type="entry name" value="PTBA"/>
    <property type="match status" value="1"/>
</dbReference>
<dbReference type="Pfam" id="PF00358">
    <property type="entry name" value="PTS_EIIA_1"/>
    <property type="match status" value="1"/>
</dbReference>
<evidence type="ECO:0000313" key="9">
    <source>
        <dbReference type="Proteomes" id="UP000295418"/>
    </source>
</evidence>
<dbReference type="AlphaFoldDB" id="A0A4R4E408"/>
<dbReference type="GO" id="GO:0009401">
    <property type="term" value="P:phosphoenolpyruvate-dependent sugar phosphotransferase system"/>
    <property type="evidence" value="ECO:0007669"/>
    <property type="project" value="UniProtKB-KW"/>
</dbReference>
<dbReference type="RefSeq" id="WP_132420067.1">
    <property type="nucleotide sequence ID" value="NZ_SKFG01000032.1"/>
</dbReference>
<dbReference type="InterPro" id="IPR011055">
    <property type="entry name" value="Dup_hybrid_motif"/>
</dbReference>
<protein>
    <submittedName>
        <fullName evidence="8">PTS glucose transporter subunit IIA</fullName>
    </submittedName>
</protein>
<evidence type="ECO:0000256" key="5">
    <source>
        <dbReference type="ARBA" id="ARBA00022683"/>
    </source>
</evidence>
<evidence type="ECO:0000256" key="6">
    <source>
        <dbReference type="ARBA" id="ARBA00022777"/>
    </source>
</evidence>